<keyword evidence="3" id="KW-1185">Reference proteome</keyword>
<feature type="signal peptide" evidence="1">
    <location>
        <begin position="1"/>
        <end position="17"/>
    </location>
</feature>
<comment type="caution">
    <text evidence="2">The sequence shown here is derived from an EMBL/GenBank/DDBJ whole genome shotgun (WGS) entry which is preliminary data.</text>
</comment>
<dbReference type="EMBL" id="VXIV02003018">
    <property type="protein sequence ID" value="KAF6021513.1"/>
    <property type="molecule type" value="Genomic_DNA"/>
</dbReference>
<organism evidence="2 3">
    <name type="scientific">Bugula neritina</name>
    <name type="common">Brown bryozoan</name>
    <name type="synonym">Sertularia neritina</name>
    <dbReference type="NCBI Taxonomy" id="10212"/>
    <lineage>
        <taxon>Eukaryota</taxon>
        <taxon>Metazoa</taxon>
        <taxon>Spiralia</taxon>
        <taxon>Lophotrochozoa</taxon>
        <taxon>Bryozoa</taxon>
        <taxon>Gymnolaemata</taxon>
        <taxon>Cheilostomatida</taxon>
        <taxon>Flustrina</taxon>
        <taxon>Buguloidea</taxon>
        <taxon>Bugulidae</taxon>
        <taxon>Bugula</taxon>
    </lineage>
</organism>
<accession>A0A7J7J5V5</accession>
<protein>
    <submittedName>
        <fullName evidence="2">Uncharacterized protein</fullName>
    </submittedName>
</protein>
<reference evidence="2" key="1">
    <citation type="submission" date="2020-06" db="EMBL/GenBank/DDBJ databases">
        <title>Draft genome of Bugula neritina, a colonial animal packing powerful symbionts and potential medicines.</title>
        <authorList>
            <person name="Rayko M."/>
        </authorList>
    </citation>
    <scope>NUCLEOTIDE SEQUENCE [LARGE SCALE GENOMIC DNA]</scope>
    <source>
        <strain evidence="2">Kwan_BN1</strain>
    </source>
</reference>
<feature type="chain" id="PRO_5029588919" evidence="1">
    <location>
        <begin position="18"/>
        <end position="93"/>
    </location>
</feature>
<dbReference type="Proteomes" id="UP000593567">
    <property type="component" value="Unassembled WGS sequence"/>
</dbReference>
<keyword evidence="1" id="KW-0732">Signal</keyword>
<proteinExistence type="predicted"/>
<sequence>MLVIFATIGLLAGTTLAANKIETTIFSGQHQLVNGSYELQGLCNDPINKHVVYGTANHAILKFDWSNDRNETTVEVVAGGPLHGMPNYIEVII</sequence>
<evidence type="ECO:0000313" key="2">
    <source>
        <dbReference type="EMBL" id="KAF6021513.1"/>
    </source>
</evidence>
<dbReference type="AlphaFoldDB" id="A0A7J7J5V5"/>
<evidence type="ECO:0000313" key="3">
    <source>
        <dbReference type="Proteomes" id="UP000593567"/>
    </source>
</evidence>
<name>A0A7J7J5V5_BUGNE</name>
<gene>
    <name evidence="2" type="ORF">EB796_020181</name>
</gene>
<evidence type="ECO:0000256" key="1">
    <source>
        <dbReference type="SAM" id="SignalP"/>
    </source>
</evidence>